<feature type="region of interest" description="Disordered" evidence="13">
    <location>
        <begin position="432"/>
        <end position="467"/>
    </location>
</feature>
<evidence type="ECO:0000259" key="14">
    <source>
        <dbReference type="PROSITE" id="PS50011"/>
    </source>
</evidence>
<feature type="compositionally biased region" description="Polar residues" evidence="13">
    <location>
        <begin position="178"/>
        <end position="196"/>
    </location>
</feature>
<feature type="compositionally biased region" description="Pro residues" evidence="13">
    <location>
        <begin position="990"/>
        <end position="1006"/>
    </location>
</feature>
<reference evidence="15 16" key="1">
    <citation type="submission" date="2019-02" db="EMBL/GenBank/DDBJ databases">
        <title>Genome sequencing of the rare red list fungi Phellinidium pouzarii.</title>
        <authorList>
            <person name="Buettner E."/>
            <person name="Kellner H."/>
        </authorList>
    </citation>
    <scope>NUCLEOTIDE SEQUENCE [LARGE SCALE GENOMIC DNA]</scope>
    <source>
        <strain evidence="15 16">DSM 108285</strain>
    </source>
</reference>
<dbReference type="FunFam" id="1.10.510.10:FF:000294">
    <property type="entry name" value="Serine/threonine-protein kinase OXI1"/>
    <property type="match status" value="1"/>
</dbReference>
<evidence type="ECO:0000256" key="8">
    <source>
        <dbReference type="ARBA" id="ARBA00022840"/>
    </source>
</evidence>
<name>A0A4S4LBY1_9AGAM</name>
<dbReference type="GO" id="GO:0043565">
    <property type="term" value="F:sequence-specific DNA binding"/>
    <property type="evidence" value="ECO:0007669"/>
    <property type="project" value="InterPro"/>
</dbReference>
<dbReference type="SUPFAM" id="SSF56112">
    <property type="entry name" value="Protein kinase-like (PK-like)"/>
    <property type="match status" value="1"/>
</dbReference>
<keyword evidence="4" id="KW-0723">Serine/threonine-protein kinase</keyword>
<dbReference type="AlphaFoldDB" id="A0A4S4LBY1"/>
<evidence type="ECO:0000256" key="5">
    <source>
        <dbReference type="ARBA" id="ARBA00022679"/>
    </source>
</evidence>
<evidence type="ECO:0000256" key="12">
    <source>
        <dbReference type="ARBA" id="ARBA00048679"/>
    </source>
</evidence>
<evidence type="ECO:0000313" key="16">
    <source>
        <dbReference type="Proteomes" id="UP000308199"/>
    </source>
</evidence>
<dbReference type="InterPro" id="IPR011009">
    <property type="entry name" value="Kinase-like_dom_sf"/>
</dbReference>
<dbReference type="Pfam" id="PF00447">
    <property type="entry name" value="HSF_DNA-bind"/>
    <property type="match status" value="1"/>
</dbReference>
<keyword evidence="7" id="KW-0418">Kinase</keyword>
<dbReference type="PRINTS" id="PR00056">
    <property type="entry name" value="HSFDOMAIN"/>
</dbReference>
<dbReference type="GO" id="GO:0005524">
    <property type="term" value="F:ATP binding"/>
    <property type="evidence" value="ECO:0007669"/>
    <property type="project" value="UniProtKB-KW"/>
</dbReference>
<feature type="compositionally biased region" description="Low complexity" evidence="13">
    <location>
        <begin position="1007"/>
        <end position="1023"/>
    </location>
</feature>
<accession>A0A4S4LBY1</accession>
<dbReference type="Gene3D" id="1.10.10.10">
    <property type="entry name" value="Winged helix-like DNA-binding domain superfamily/Winged helix DNA-binding domain"/>
    <property type="match status" value="1"/>
</dbReference>
<dbReference type="InterPro" id="IPR036388">
    <property type="entry name" value="WH-like_DNA-bd_sf"/>
</dbReference>
<keyword evidence="6" id="KW-0547">Nucleotide-binding</keyword>
<dbReference type="Proteomes" id="UP000308199">
    <property type="component" value="Unassembled WGS sequence"/>
</dbReference>
<dbReference type="OrthoDB" id="432483at2759"/>
<gene>
    <name evidence="15" type="ORF">EW145_g2270</name>
</gene>
<comment type="caution">
    <text evidence="15">The sequence shown here is derived from an EMBL/GenBank/DDBJ whole genome shotgun (WGS) entry which is preliminary data.</text>
</comment>
<dbReference type="SMART" id="SM00415">
    <property type="entry name" value="HSF"/>
    <property type="match status" value="1"/>
</dbReference>
<feature type="compositionally biased region" description="Polar residues" evidence="13">
    <location>
        <begin position="1024"/>
        <end position="1037"/>
    </location>
</feature>
<feature type="compositionally biased region" description="Basic and acidic residues" evidence="13">
    <location>
        <begin position="915"/>
        <end position="924"/>
    </location>
</feature>
<evidence type="ECO:0000256" key="2">
    <source>
        <dbReference type="ARBA" id="ARBA00009903"/>
    </source>
</evidence>
<protein>
    <recommendedName>
        <fullName evidence="3">non-specific serine/threonine protein kinase</fullName>
        <ecNumber evidence="3">2.7.11.1</ecNumber>
    </recommendedName>
</protein>
<feature type="domain" description="Protein kinase" evidence="14">
    <location>
        <begin position="487"/>
        <end position="827"/>
    </location>
</feature>
<evidence type="ECO:0000256" key="11">
    <source>
        <dbReference type="ARBA" id="ARBA00047899"/>
    </source>
</evidence>
<keyword evidence="9" id="KW-0238">DNA-binding</keyword>
<sequence length="1218" mass="130212">MAASVADASDAHATIAIANNTQPSSGAGPSSATASLPSPTSPSWKNIFRLGAASGRKPSRSKSTLTLDTEFAAAANINAKADLSLSSTPASYSYSQPQAQAHVAGASGADAEASLAASGVSSTLTPSSSVSFNRYSSNSTGTLSSELGMGVPYSSQASGKVLQLQQNYAAVNSQNVPSYGSSTANGRGWPQSQPNTPDYPYPHKQTNGSAADFLPTPSSPAGQEPAKSKSSTKSDKHRGLGFGQPAALVNDVSTSPGLVSPKTPSKGGMTKLIRRVASAPNAKGFFSLSRSHRDREAVPGGQGLRTPTSMKGFGFLSPTSGSIGRSGTVLEVPPVPVNGTGQRASEQGTDSLETASSGSSNGRPLCSAHAQLSHGPDTSPPPSYHPPAANLAKLEHSQSVQNLSPSHGSLLSPIKGGRQIRANSASGLTVLKSKGKTKDPPEHIGLLSAPPVPVGTGSDGTGRAPFRRTYSSNSIKVRSVEVGPESFQKVKLLGRGDVGKVYLVREKKTSKLFAMKVLSKKEMIERRKIKRALAEQEILATANHPFIVTLYHSFQSREYLYFCMEYCMGGEFFRALQTRPGKCLPEDDARFYAAEVVAALEYLHLLGFIYRDLKPENILLHQSGHIMLSDFDLAKQSGEPGGRPATIAQIEPNGVPVIDTKSCTANFRTNSHLLLMIILLFVASLFGSRTPPPPLCLTIRLYASLRFACFVPHRAYCACRACRVPLYPIHTEYIAPEVIENLGHTSAVDWWTLGILIYEMIYATTPFKGQSRSKTFQNILELPVGFPEHPKIANSGKDIVNRLLDKSESHRLGSQSGASQVKQHKWFAKMNWGLLRNMTPPIVPATSNGVDAVNFRSMRESSSLQLEMQGVAGAGVAAAPGTPGLQSTEDGLEPPPEGDLFRGFSNNGGTPGSGDDQRASTRIERWRRRNGPSRAADPDPDPRIAGIAGMPSPISSRPPVFPSASLPQWQISTPTPRHSTLPAQSLPTTPTSPHPPACTPRLPIPIPSTATTTTMSTTPPKSSDASPTDNKPPQKTQSTFLTKLYSLLEKQENHHMIRWDPAGDHIIVERPEQLALHVLPSVYRQSRFASFSRQLNIYGFMRKVNLRNVDPAIDDPDASTWSHPTLNRHSPPEVVANFKRRVPPRLPKPRKRQEPEMQQIPPSRSVLGMGHVPLSVPSSALGSPGSKGRARGFSAPGSFTPLNQGGGGGWGQSYSRNA</sequence>
<evidence type="ECO:0000256" key="3">
    <source>
        <dbReference type="ARBA" id="ARBA00012513"/>
    </source>
</evidence>
<feature type="region of interest" description="Disordered" evidence="13">
    <location>
        <begin position="178"/>
        <end position="268"/>
    </location>
</feature>
<evidence type="ECO:0000313" key="15">
    <source>
        <dbReference type="EMBL" id="THH09045.1"/>
    </source>
</evidence>
<feature type="compositionally biased region" description="Low complexity" evidence="13">
    <location>
        <begin position="875"/>
        <end position="884"/>
    </location>
</feature>
<dbReference type="GO" id="GO:0005634">
    <property type="term" value="C:nucleus"/>
    <property type="evidence" value="ECO:0007669"/>
    <property type="project" value="UniProtKB-SubCell"/>
</dbReference>
<dbReference type="PANTHER" id="PTHR45637">
    <property type="entry name" value="FLIPPASE KINASE 1-RELATED"/>
    <property type="match status" value="1"/>
</dbReference>
<evidence type="ECO:0000256" key="1">
    <source>
        <dbReference type="ARBA" id="ARBA00004123"/>
    </source>
</evidence>
<dbReference type="EMBL" id="SGPK01000077">
    <property type="protein sequence ID" value="THH09045.1"/>
    <property type="molecule type" value="Genomic_DNA"/>
</dbReference>
<keyword evidence="10" id="KW-0539">Nucleus</keyword>
<dbReference type="InterPro" id="IPR008271">
    <property type="entry name" value="Ser/Thr_kinase_AS"/>
</dbReference>
<evidence type="ECO:0000256" key="9">
    <source>
        <dbReference type="ARBA" id="ARBA00023125"/>
    </source>
</evidence>
<feature type="region of interest" description="Disordered" evidence="13">
    <location>
        <begin position="291"/>
        <end position="310"/>
    </location>
</feature>
<dbReference type="Gene3D" id="1.10.510.10">
    <property type="entry name" value="Transferase(Phosphotransferase) domain 1"/>
    <property type="match status" value="2"/>
</dbReference>
<dbReference type="SMART" id="SM00220">
    <property type="entry name" value="S_TKc"/>
    <property type="match status" value="1"/>
</dbReference>
<keyword evidence="16" id="KW-1185">Reference proteome</keyword>
<dbReference type="GO" id="GO:0003700">
    <property type="term" value="F:DNA-binding transcription factor activity"/>
    <property type="evidence" value="ECO:0007669"/>
    <property type="project" value="InterPro"/>
</dbReference>
<evidence type="ECO:0000256" key="10">
    <source>
        <dbReference type="ARBA" id="ARBA00023242"/>
    </source>
</evidence>
<feature type="region of interest" description="Disordered" evidence="13">
    <location>
        <begin position="16"/>
        <end position="43"/>
    </location>
</feature>
<feature type="compositionally biased region" description="Basic residues" evidence="13">
    <location>
        <begin position="1141"/>
        <end position="1151"/>
    </location>
</feature>
<feature type="compositionally biased region" description="Polar residues" evidence="13">
    <location>
        <begin position="965"/>
        <end position="986"/>
    </location>
</feature>
<evidence type="ECO:0000256" key="4">
    <source>
        <dbReference type="ARBA" id="ARBA00022527"/>
    </source>
</evidence>
<evidence type="ECO:0000256" key="6">
    <source>
        <dbReference type="ARBA" id="ARBA00022741"/>
    </source>
</evidence>
<feature type="region of interest" description="Disordered" evidence="13">
    <location>
        <begin position="1141"/>
        <end position="1218"/>
    </location>
</feature>
<dbReference type="SUPFAM" id="SSF46785">
    <property type="entry name" value="Winged helix' DNA-binding domain"/>
    <property type="match status" value="1"/>
</dbReference>
<comment type="similarity">
    <text evidence="2">Belongs to the protein kinase superfamily. AGC Ser/Thr protein kinase family.</text>
</comment>
<evidence type="ECO:0000256" key="7">
    <source>
        <dbReference type="ARBA" id="ARBA00022777"/>
    </source>
</evidence>
<feature type="non-terminal residue" evidence="15">
    <location>
        <position position="1218"/>
    </location>
</feature>
<keyword evidence="5" id="KW-0808">Transferase</keyword>
<dbReference type="PROSITE" id="PS00108">
    <property type="entry name" value="PROTEIN_KINASE_ST"/>
    <property type="match status" value="1"/>
</dbReference>
<dbReference type="GO" id="GO:0004674">
    <property type="term" value="F:protein serine/threonine kinase activity"/>
    <property type="evidence" value="ECO:0007669"/>
    <property type="project" value="UniProtKB-KW"/>
</dbReference>
<dbReference type="Gene3D" id="3.30.200.20">
    <property type="entry name" value="Phosphorylase Kinase, domain 1"/>
    <property type="match status" value="2"/>
</dbReference>
<dbReference type="FunFam" id="3.30.200.20:FF:001236">
    <property type="entry name" value="AGC/RSK protein kinase"/>
    <property type="match status" value="1"/>
</dbReference>
<proteinExistence type="inferred from homology"/>
<feature type="region of interest" description="Disordered" evidence="13">
    <location>
        <begin position="875"/>
        <end position="1037"/>
    </location>
</feature>
<dbReference type="Pfam" id="PF00069">
    <property type="entry name" value="Pkinase"/>
    <property type="match status" value="2"/>
</dbReference>
<comment type="catalytic activity">
    <reaction evidence="11">
        <text>L-threonyl-[protein] + ATP = O-phospho-L-threonyl-[protein] + ADP + H(+)</text>
        <dbReference type="Rhea" id="RHEA:46608"/>
        <dbReference type="Rhea" id="RHEA-COMP:11060"/>
        <dbReference type="Rhea" id="RHEA-COMP:11605"/>
        <dbReference type="ChEBI" id="CHEBI:15378"/>
        <dbReference type="ChEBI" id="CHEBI:30013"/>
        <dbReference type="ChEBI" id="CHEBI:30616"/>
        <dbReference type="ChEBI" id="CHEBI:61977"/>
        <dbReference type="ChEBI" id="CHEBI:456216"/>
        <dbReference type="EC" id="2.7.11.1"/>
    </reaction>
</comment>
<dbReference type="PROSITE" id="PS50011">
    <property type="entry name" value="PROTEIN_KINASE_DOM"/>
    <property type="match status" value="1"/>
</dbReference>
<feature type="compositionally biased region" description="Polar residues" evidence="13">
    <location>
        <begin position="339"/>
        <end position="362"/>
    </location>
</feature>
<comment type="catalytic activity">
    <reaction evidence="12">
        <text>L-seryl-[protein] + ATP = O-phospho-L-seryl-[protein] + ADP + H(+)</text>
        <dbReference type="Rhea" id="RHEA:17989"/>
        <dbReference type="Rhea" id="RHEA-COMP:9863"/>
        <dbReference type="Rhea" id="RHEA-COMP:11604"/>
        <dbReference type="ChEBI" id="CHEBI:15378"/>
        <dbReference type="ChEBI" id="CHEBI:29999"/>
        <dbReference type="ChEBI" id="CHEBI:30616"/>
        <dbReference type="ChEBI" id="CHEBI:83421"/>
        <dbReference type="ChEBI" id="CHEBI:456216"/>
        <dbReference type="EC" id="2.7.11.1"/>
    </reaction>
</comment>
<dbReference type="InterPro" id="IPR000232">
    <property type="entry name" value="HSF_DNA-bd"/>
</dbReference>
<dbReference type="InterPro" id="IPR036390">
    <property type="entry name" value="WH_DNA-bd_sf"/>
</dbReference>
<feature type="region of interest" description="Disordered" evidence="13">
    <location>
        <begin position="335"/>
        <end position="389"/>
    </location>
</feature>
<keyword evidence="8" id="KW-0067">ATP-binding</keyword>
<comment type="subcellular location">
    <subcellularLocation>
        <location evidence="1">Nucleus</location>
    </subcellularLocation>
</comment>
<feature type="region of interest" description="Disordered" evidence="13">
    <location>
        <begin position="121"/>
        <end position="143"/>
    </location>
</feature>
<feature type="compositionally biased region" description="Low complexity" evidence="13">
    <location>
        <begin position="23"/>
        <end position="43"/>
    </location>
</feature>
<feature type="compositionally biased region" description="Low complexity" evidence="13">
    <location>
        <begin position="121"/>
        <end position="139"/>
    </location>
</feature>
<dbReference type="CDD" id="cd05574">
    <property type="entry name" value="STKc_phototropin_like"/>
    <property type="match status" value="1"/>
</dbReference>
<evidence type="ECO:0000256" key="13">
    <source>
        <dbReference type="SAM" id="MobiDB-lite"/>
    </source>
</evidence>
<organism evidence="15 16">
    <name type="scientific">Phellinidium pouzarii</name>
    <dbReference type="NCBI Taxonomy" id="167371"/>
    <lineage>
        <taxon>Eukaryota</taxon>
        <taxon>Fungi</taxon>
        <taxon>Dikarya</taxon>
        <taxon>Basidiomycota</taxon>
        <taxon>Agaricomycotina</taxon>
        <taxon>Agaricomycetes</taxon>
        <taxon>Hymenochaetales</taxon>
        <taxon>Hymenochaetaceae</taxon>
        <taxon>Phellinidium</taxon>
    </lineage>
</organism>
<dbReference type="InterPro" id="IPR000719">
    <property type="entry name" value="Prot_kinase_dom"/>
</dbReference>
<dbReference type="EC" id="2.7.11.1" evidence="3"/>